<organism evidence="1 2">
    <name type="scientific">Conidiobolus coronatus (strain ATCC 28846 / CBS 209.66 / NRRL 28638)</name>
    <name type="common">Delacroixia coronata</name>
    <dbReference type="NCBI Taxonomy" id="796925"/>
    <lineage>
        <taxon>Eukaryota</taxon>
        <taxon>Fungi</taxon>
        <taxon>Fungi incertae sedis</taxon>
        <taxon>Zoopagomycota</taxon>
        <taxon>Entomophthoromycotina</taxon>
        <taxon>Entomophthoromycetes</taxon>
        <taxon>Entomophthorales</taxon>
        <taxon>Ancylistaceae</taxon>
        <taxon>Conidiobolus</taxon>
    </lineage>
</organism>
<reference evidence="1 2" key="1">
    <citation type="journal article" date="2015" name="Genome Biol. Evol.">
        <title>Phylogenomic analyses indicate that early fungi evolved digesting cell walls of algal ancestors of land plants.</title>
        <authorList>
            <person name="Chang Y."/>
            <person name="Wang S."/>
            <person name="Sekimoto S."/>
            <person name="Aerts A.L."/>
            <person name="Choi C."/>
            <person name="Clum A."/>
            <person name="LaButti K.M."/>
            <person name="Lindquist E.A."/>
            <person name="Yee Ngan C."/>
            <person name="Ohm R.A."/>
            <person name="Salamov A.A."/>
            <person name="Grigoriev I.V."/>
            <person name="Spatafora J.W."/>
            <person name="Berbee M.L."/>
        </authorList>
    </citation>
    <scope>NUCLEOTIDE SEQUENCE [LARGE SCALE GENOMIC DNA]</scope>
    <source>
        <strain evidence="1 2">NRRL 28638</strain>
    </source>
</reference>
<proteinExistence type="predicted"/>
<sequence length="54" mass="6420">MYKAYSSKPKRYYKLNLVKDPNRYRCNLCNKYNPTYRGVSSHPLMLDLSESISI</sequence>
<dbReference type="AlphaFoldDB" id="A0A137NS68"/>
<gene>
    <name evidence="1" type="ORF">CONCODRAFT_12744</name>
</gene>
<dbReference type="EMBL" id="KQ964845">
    <property type="protein sequence ID" value="KXN65609.1"/>
    <property type="molecule type" value="Genomic_DNA"/>
</dbReference>
<accession>A0A137NS68</accession>
<name>A0A137NS68_CONC2</name>
<keyword evidence="2" id="KW-1185">Reference proteome</keyword>
<evidence type="ECO:0000313" key="2">
    <source>
        <dbReference type="Proteomes" id="UP000070444"/>
    </source>
</evidence>
<protein>
    <submittedName>
        <fullName evidence="1">Uncharacterized protein</fullName>
    </submittedName>
</protein>
<evidence type="ECO:0000313" key="1">
    <source>
        <dbReference type="EMBL" id="KXN65609.1"/>
    </source>
</evidence>
<dbReference type="Proteomes" id="UP000070444">
    <property type="component" value="Unassembled WGS sequence"/>
</dbReference>